<keyword evidence="7 10" id="KW-1208">Phospholipid metabolism</keyword>
<evidence type="ECO:0000256" key="9">
    <source>
        <dbReference type="ARBA" id="ARBA00046608"/>
    </source>
</evidence>
<dbReference type="Proteomes" id="UP000192671">
    <property type="component" value="Unassembled WGS sequence"/>
</dbReference>
<evidence type="ECO:0000256" key="5">
    <source>
        <dbReference type="ARBA" id="ARBA00023098"/>
    </source>
</evidence>
<evidence type="ECO:0000256" key="1">
    <source>
        <dbReference type="ARBA" id="ARBA00001232"/>
    </source>
</evidence>
<dbReference type="EC" id="2.3.1.274" evidence="8 10"/>
<dbReference type="Gene3D" id="3.40.718.10">
    <property type="entry name" value="Isopropylmalate Dehydrogenase"/>
    <property type="match status" value="1"/>
</dbReference>
<dbReference type="NCBIfam" id="TIGR00182">
    <property type="entry name" value="plsX"/>
    <property type="match status" value="1"/>
</dbReference>
<keyword evidence="11" id="KW-0012">Acyltransferase</keyword>
<dbReference type="Pfam" id="PF02504">
    <property type="entry name" value="FA_synthesis"/>
    <property type="match status" value="1"/>
</dbReference>
<protein>
    <recommendedName>
        <fullName evidence="8 10">Phosphate acyltransferase</fullName>
        <ecNumber evidence="8 10">2.3.1.274</ecNumber>
    </recommendedName>
    <alternativeName>
        <fullName evidence="10">Acyl-ACP phosphotransacylase</fullName>
    </alternativeName>
    <alternativeName>
        <fullName evidence="10">Acyl-[acyl-carrier-protein]--phosphate acyltransferase</fullName>
    </alternativeName>
    <alternativeName>
        <fullName evidence="10">Phosphate-acyl-ACP acyltransferase</fullName>
    </alternativeName>
</protein>
<evidence type="ECO:0000313" key="11">
    <source>
        <dbReference type="EMBL" id="ORI07255.1"/>
    </source>
</evidence>
<comment type="similarity">
    <text evidence="10">Belongs to the PlsX family.</text>
</comment>
<comment type="function">
    <text evidence="10">Catalyzes the reversible formation of acyl-phosphate (acyl-PO(4)) from acyl-[acyl-carrier-protein] (acyl-ACP). This enzyme utilizes acyl-ACP as fatty acyl donor, but not acyl-CoA.</text>
</comment>
<evidence type="ECO:0000256" key="10">
    <source>
        <dbReference type="HAMAP-Rule" id="MF_00019"/>
    </source>
</evidence>
<comment type="subunit">
    <text evidence="9 10">Homodimer. Probably interacts with PlsY.</text>
</comment>
<dbReference type="PANTHER" id="PTHR30100:SF1">
    <property type="entry name" value="PHOSPHATE ACYLTRANSFERASE"/>
    <property type="match status" value="1"/>
</dbReference>
<keyword evidence="6 10" id="KW-0594">Phospholipid biosynthesis</keyword>
<organism evidence="11 12">
    <name type="scientific">Campylobacter concisus</name>
    <dbReference type="NCBI Taxonomy" id="199"/>
    <lineage>
        <taxon>Bacteria</taxon>
        <taxon>Pseudomonadati</taxon>
        <taxon>Campylobacterota</taxon>
        <taxon>Epsilonproteobacteria</taxon>
        <taxon>Campylobacterales</taxon>
        <taxon>Campylobacteraceae</taxon>
        <taxon>Campylobacter</taxon>
    </lineage>
</organism>
<name>A0A1X0U1J7_9BACT</name>
<reference evidence="11 12" key="1">
    <citation type="journal article" date="2017" name="Gene Rep">
        <title>The ribosomal RNA operon (rrn) of Campylobacter concisus supports molecular typing to genomospecies level.</title>
        <authorList>
            <person name="Huq M."/>
            <person name="Van T.T.H."/>
            <person name="Gurtler V."/>
            <person name="Elshagmani E."/>
            <person name="Allemailem K.S."/>
            <person name="Smooker P.M."/>
            <person name="Istivan T.S."/>
        </authorList>
    </citation>
    <scope>NUCLEOTIDE SEQUENCE [LARGE SCALE GENOMIC DNA]</scope>
    <source>
        <strain evidence="11 12">RCH 26</strain>
    </source>
</reference>
<dbReference type="GO" id="GO:0043811">
    <property type="term" value="F:phosphate:acyl-[acyl carrier protein] acyltransferase activity"/>
    <property type="evidence" value="ECO:0007669"/>
    <property type="project" value="UniProtKB-UniRule"/>
</dbReference>
<dbReference type="GO" id="GO:0008654">
    <property type="term" value="P:phospholipid biosynthetic process"/>
    <property type="evidence" value="ECO:0007669"/>
    <property type="project" value="UniProtKB-KW"/>
</dbReference>
<dbReference type="GO" id="GO:0006633">
    <property type="term" value="P:fatty acid biosynthetic process"/>
    <property type="evidence" value="ECO:0007669"/>
    <property type="project" value="UniProtKB-UniRule"/>
</dbReference>
<comment type="catalytic activity">
    <reaction evidence="1 10">
        <text>a fatty acyl-[ACP] + phosphate = an acyl phosphate + holo-[ACP]</text>
        <dbReference type="Rhea" id="RHEA:42292"/>
        <dbReference type="Rhea" id="RHEA-COMP:9685"/>
        <dbReference type="Rhea" id="RHEA-COMP:14125"/>
        <dbReference type="ChEBI" id="CHEBI:43474"/>
        <dbReference type="ChEBI" id="CHEBI:59918"/>
        <dbReference type="ChEBI" id="CHEBI:64479"/>
        <dbReference type="ChEBI" id="CHEBI:138651"/>
        <dbReference type="EC" id="2.3.1.274"/>
    </reaction>
</comment>
<keyword evidence="2 10" id="KW-0963">Cytoplasm</keyword>
<comment type="subcellular location">
    <subcellularLocation>
        <location evidence="10">Cytoplasm</location>
    </subcellularLocation>
    <text evidence="10">Associated with the membrane possibly through PlsY.</text>
</comment>
<keyword evidence="4 10" id="KW-0808">Transferase</keyword>
<comment type="caution">
    <text evidence="11">The sequence shown here is derived from an EMBL/GenBank/DDBJ whole genome shotgun (WGS) entry which is preliminary data.</text>
</comment>
<dbReference type="HAMAP" id="MF_00019">
    <property type="entry name" value="PlsX"/>
    <property type="match status" value="1"/>
</dbReference>
<dbReference type="PIRSF" id="PIRSF002465">
    <property type="entry name" value="Phsphlp_syn_PlsX"/>
    <property type="match status" value="1"/>
</dbReference>
<evidence type="ECO:0000256" key="2">
    <source>
        <dbReference type="ARBA" id="ARBA00022490"/>
    </source>
</evidence>
<keyword evidence="3 10" id="KW-0444">Lipid biosynthesis</keyword>
<dbReference type="PANTHER" id="PTHR30100">
    <property type="entry name" value="FATTY ACID/PHOSPHOLIPID SYNTHESIS PROTEIN PLSX"/>
    <property type="match status" value="1"/>
</dbReference>
<dbReference type="AlphaFoldDB" id="A0A1X0U1J7"/>
<sequence length="329" mass="35303">MIRIAIDAMGGDFGADPIISGVIDALKETEFKAVLVGDSNVIKPLIPQSYLKNIEFLEASEVISMADGATDALKRKDSTIYKAIELLKNKEVDAVVSAGHSGATMSLATLRIGRLKNISRPAIATLMPNSKESATLVLDVGANVDCRSEHLFQFAIMGEAYAKEILGRKEPKVGLLSNGEEESKGNEVSKEAFKLVSRLDSFVGNAEGNQIFDGSIDVMVCDGFIGNILLKTSEGVADAIGKIIKKQIKKSPLAIAGSVLMRKVFKTLKKQVSYDEYGGAPLLGVNGCVIISHGKSNSKAIKNAIFQAIKFANSNINKVIEEELSHFAR</sequence>
<dbReference type="UniPathway" id="UPA00085"/>
<comment type="pathway">
    <text evidence="10">Lipid metabolism; phospholipid metabolism.</text>
</comment>
<evidence type="ECO:0000256" key="6">
    <source>
        <dbReference type="ARBA" id="ARBA00023209"/>
    </source>
</evidence>
<dbReference type="GO" id="GO:0005737">
    <property type="term" value="C:cytoplasm"/>
    <property type="evidence" value="ECO:0007669"/>
    <property type="project" value="UniProtKB-SubCell"/>
</dbReference>
<dbReference type="InterPro" id="IPR003664">
    <property type="entry name" value="FA_synthesis"/>
</dbReference>
<proteinExistence type="inferred from homology"/>
<dbReference type="EMBL" id="LVWL01000020">
    <property type="protein sequence ID" value="ORI07255.1"/>
    <property type="molecule type" value="Genomic_DNA"/>
</dbReference>
<evidence type="ECO:0000256" key="7">
    <source>
        <dbReference type="ARBA" id="ARBA00023264"/>
    </source>
</evidence>
<evidence type="ECO:0000256" key="3">
    <source>
        <dbReference type="ARBA" id="ARBA00022516"/>
    </source>
</evidence>
<keyword evidence="5 10" id="KW-0443">Lipid metabolism</keyword>
<dbReference type="InterPro" id="IPR012281">
    <property type="entry name" value="Phospholipid_synth_PlsX-like"/>
</dbReference>
<gene>
    <name evidence="10" type="primary">plsX</name>
    <name evidence="11" type="ORF">A3835_06675</name>
</gene>
<dbReference type="SUPFAM" id="SSF53659">
    <property type="entry name" value="Isocitrate/Isopropylmalate dehydrogenase-like"/>
    <property type="match status" value="1"/>
</dbReference>
<evidence type="ECO:0000256" key="8">
    <source>
        <dbReference type="ARBA" id="ARBA00024069"/>
    </source>
</evidence>
<evidence type="ECO:0000313" key="12">
    <source>
        <dbReference type="Proteomes" id="UP000192671"/>
    </source>
</evidence>
<evidence type="ECO:0000256" key="4">
    <source>
        <dbReference type="ARBA" id="ARBA00022679"/>
    </source>
</evidence>
<accession>A0A1X0U1J7</accession>